<evidence type="ECO:0000256" key="1">
    <source>
        <dbReference type="ARBA" id="ARBA00005889"/>
    </source>
</evidence>
<sequence length="691" mass="78887">MLALARQDDPPVPIAIAAAADADVPPTGKELVIVGEGELVPKPEIEKDDELNELEKKVDGENDGEPSKGKTVLRDPNETVPRQGMGFVNLHEVQEFYTEYAHSVGFATKIRGTWKKGPLVTKCILSCSREGKCDENRQRKYIRSSNTTRCGCPAQISARLFDDGVWYLTKVHLDHNHVVSPSKVKFFRSKKGANNRLKRKLGLNDQPEDLGAKSGVVVSEVMKKLKLEEGDAEAIRQYFTNQRKQNYNFFQSMDIDNQGCLRHVFWADARARTSYQYFGDVISLDTTSLVKKSNVPFVSFVGVNNHGDSVVLGCGLLSDDTVDSYEWLFTAWLTCMSGRLPHAIITTQCPSIQAAVAKIFPKIRHRLYLSHLMKEVPKKLGAYKAHEEIVWMMKNIVYDSMSDIEFEHLWREMIEKFSLQQNVWLQSLFDIRDKWVPAICKLFFWAGISEGSEILGPFSDGSVNLKTPLKQFISQFDVALAKKYENESVADLNSLHKEQDLVSNLPYEKEMRRYYTTNMFVKFQDEVKNMVNCRVKRLDLNGHVSRYEVRDRRIHDGTRAVVRNFEVLFHASEFQVQCICRSFEFRGILCCHAMAVLDFNDVPQLPPQYISHRWRKDFKHLGSQERSSIDFGGLPSCGSTACHEYIFMLCQRIAEFGSRSERHYKKALSGLKTLEEELVACDDGNDIVPLL</sequence>
<keyword evidence="6" id="KW-0539">Nucleus</keyword>
<dbReference type="PANTHER" id="PTHR31669">
    <property type="entry name" value="PROTEIN FAR1-RELATED SEQUENCE 10-RELATED"/>
    <property type="match status" value="1"/>
</dbReference>
<evidence type="ECO:0000259" key="7">
    <source>
        <dbReference type="PROSITE" id="PS50966"/>
    </source>
</evidence>
<feature type="domain" description="SWIM-type" evidence="7">
    <location>
        <begin position="565"/>
        <end position="601"/>
    </location>
</feature>
<organism evidence="8 9">
    <name type="scientific">Stephania japonica</name>
    <dbReference type="NCBI Taxonomy" id="461633"/>
    <lineage>
        <taxon>Eukaryota</taxon>
        <taxon>Viridiplantae</taxon>
        <taxon>Streptophyta</taxon>
        <taxon>Embryophyta</taxon>
        <taxon>Tracheophyta</taxon>
        <taxon>Spermatophyta</taxon>
        <taxon>Magnoliopsida</taxon>
        <taxon>Ranunculales</taxon>
        <taxon>Menispermaceae</taxon>
        <taxon>Menispermoideae</taxon>
        <taxon>Cissampelideae</taxon>
        <taxon>Stephania</taxon>
    </lineage>
</organism>
<dbReference type="GO" id="GO:0008270">
    <property type="term" value="F:zinc ion binding"/>
    <property type="evidence" value="ECO:0007669"/>
    <property type="project" value="UniProtKB-UniRule"/>
</dbReference>
<dbReference type="InterPro" id="IPR006564">
    <property type="entry name" value="Znf_PMZ"/>
</dbReference>
<accession>A0AAP0K3K6</accession>
<dbReference type="EMBL" id="JBBNAE010000002">
    <property type="protein sequence ID" value="KAK9144725.1"/>
    <property type="molecule type" value="Genomic_DNA"/>
</dbReference>
<dbReference type="Proteomes" id="UP001417504">
    <property type="component" value="Unassembled WGS sequence"/>
</dbReference>
<dbReference type="PROSITE" id="PS50966">
    <property type="entry name" value="ZF_SWIM"/>
    <property type="match status" value="1"/>
</dbReference>
<dbReference type="InterPro" id="IPR004330">
    <property type="entry name" value="FAR1_DNA_bnd_dom"/>
</dbReference>
<keyword evidence="9" id="KW-1185">Reference proteome</keyword>
<comment type="caution">
    <text evidence="8">The sequence shown here is derived from an EMBL/GenBank/DDBJ whole genome shotgun (WGS) entry which is preliminary data.</text>
</comment>
<dbReference type="AlphaFoldDB" id="A0AAP0K3K6"/>
<dbReference type="Pfam" id="PF04434">
    <property type="entry name" value="SWIM"/>
    <property type="match status" value="1"/>
</dbReference>
<evidence type="ECO:0000256" key="4">
    <source>
        <dbReference type="ARBA" id="ARBA00022833"/>
    </source>
</evidence>
<dbReference type="InterPro" id="IPR007527">
    <property type="entry name" value="Znf_SWIM"/>
</dbReference>
<evidence type="ECO:0000313" key="9">
    <source>
        <dbReference type="Proteomes" id="UP001417504"/>
    </source>
</evidence>
<dbReference type="InterPro" id="IPR018289">
    <property type="entry name" value="MULE_transposase_dom"/>
</dbReference>
<name>A0AAP0K3K6_9MAGN</name>
<keyword evidence="3 5" id="KW-0863">Zinc-finger</keyword>
<evidence type="ECO:0000256" key="3">
    <source>
        <dbReference type="ARBA" id="ARBA00022771"/>
    </source>
</evidence>
<dbReference type="GO" id="GO:0006355">
    <property type="term" value="P:regulation of DNA-templated transcription"/>
    <property type="evidence" value="ECO:0007669"/>
    <property type="project" value="UniProtKB-UniRule"/>
</dbReference>
<dbReference type="GO" id="GO:0005634">
    <property type="term" value="C:nucleus"/>
    <property type="evidence" value="ECO:0007669"/>
    <property type="project" value="UniProtKB-SubCell"/>
</dbReference>
<dbReference type="InterPro" id="IPR031052">
    <property type="entry name" value="FHY3/FAR1"/>
</dbReference>
<dbReference type="Pfam" id="PF10551">
    <property type="entry name" value="MULE"/>
    <property type="match status" value="1"/>
</dbReference>
<evidence type="ECO:0000313" key="8">
    <source>
        <dbReference type="EMBL" id="KAK9144725.1"/>
    </source>
</evidence>
<comment type="function">
    <text evidence="6">Putative transcription activator involved in regulating light control of development.</text>
</comment>
<comment type="subcellular location">
    <subcellularLocation>
        <location evidence="6">Nucleus</location>
    </subcellularLocation>
</comment>
<reference evidence="8 9" key="1">
    <citation type="submission" date="2024-01" db="EMBL/GenBank/DDBJ databases">
        <title>Genome assemblies of Stephania.</title>
        <authorList>
            <person name="Yang L."/>
        </authorList>
    </citation>
    <scope>NUCLEOTIDE SEQUENCE [LARGE SCALE GENOMIC DNA]</scope>
    <source>
        <strain evidence="8">QJT</strain>
        <tissue evidence="8">Leaf</tissue>
    </source>
</reference>
<dbReference type="Pfam" id="PF03101">
    <property type="entry name" value="FAR1"/>
    <property type="match status" value="1"/>
</dbReference>
<proteinExistence type="inferred from homology"/>
<dbReference type="PANTHER" id="PTHR31669:SF297">
    <property type="entry name" value="PROTEIN FAR1-RELATED SEQUENCE"/>
    <property type="match status" value="1"/>
</dbReference>
<protein>
    <recommendedName>
        <fullName evidence="6">Protein FAR1-RELATED SEQUENCE</fullName>
    </recommendedName>
</protein>
<keyword evidence="2 6" id="KW-0479">Metal-binding</keyword>
<evidence type="ECO:0000256" key="5">
    <source>
        <dbReference type="PROSITE-ProRule" id="PRU00325"/>
    </source>
</evidence>
<gene>
    <name evidence="8" type="ORF">Sjap_004628</name>
</gene>
<comment type="similarity">
    <text evidence="1 6">Belongs to the FHY3/FAR1 family.</text>
</comment>
<dbReference type="SMART" id="SM00575">
    <property type="entry name" value="ZnF_PMZ"/>
    <property type="match status" value="1"/>
</dbReference>
<evidence type="ECO:0000256" key="2">
    <source>
        <dbReference type="ARBA" id="ARBA00022723"/>
    </source>
</evidence>
<keyword evidence="4 6" id="KW-0862">Zinc</keyword>
<evidence type="ECO:0000256" key="6">
    <source>
        <dbReference type="RuleBase" id="RU367018"/>
    </source>
</evidence>